<comment type="caution">
    <text evidence="2">The sequence shown here is derived from an EMBL/GenBank/DDBJ whole genome shotgun (WGS) entry which is preliminary data.</text>
</comment>
<evidence type="ECO:0000313" key="2">
    <source>
        <dbReference type="EMBL" id="MED6150877.1"/>
    </source>
</evidence>
<feature type="compositionally biased region" description="Pro residues" evidence="1">
    <location>
        <begin position="104"/>
        <end position="116"/>
    </location>
</feature>
<evidence type="ECO:0000256" key="1">
    <source>
        <dbReference type="SAM" id="MobiDB-lite"/>
    </source>
</evidence>
<feature type="compositionally biased region" description="Acidic residues" evidence="1">
    <location>
        <begin position="46"/>
        <end position="57"/>
    </location>
</feature>
<protein>
    <submittedName>
        <fullName evidence="2">Uncharacterized protein</fullName>
    </submittedName>
</protein>
<accession>A0ABU6TQ01</accession>
<gene>
    <name evidence="2" type="ORF">PIB30_076852</name>
</gene>
<proteinExistence type="predicted"/>
<evidence type="ECO:0000313" key="3">
    <source>
        <dbReference type="Proteomes" id="UP001341840"/>
    </source>
</evidence>
<feature type="compositionally biased region" description="Low complexity" evidence="1">
    <location>
        <begin position="81"/>
        <end position="98"/>
    </location>
</feature>
<feature type="region of interest" description="Disordered" evidence="1">
    <location>
        <begin position="1"/>
        <end position="148"/>
    </location>
</feature>
<name>A0ABU6TQ01_9FABA</name>
<dbReference type="Proteomes" id="UP001341840">
    <property type="component" value="Unassembled WGS sequence"/>
</dbReference>
<organism evidence="2 3">
    <name type="scientific">Stylosanthes scabra</name>
    <dbReference type="NCBI Taxonomy" id="79078"/>
    <lineage>
        <taxon>Eukaryota</taxon>
        <taxon>Viridiplantae</taxon>
        <taxon>Streptophyta</taxon>
        <taxon>Embryophyta</taxon>
        <taxon>Tracheophyta</taxon>
        <taxon>Spermatophyta</taxon>
        <taxon>Magnoliopsida</taxon>
        <taxon>eudicotyledons</taxon>
        <taxon>Gunneridae</taxon>
        <taxon>Pentapetalae</taxon>
        <taxon>rosids</taxon>
        <taxon>fabids</taxon>
        <taxon>Fabales</taxon>
        <taxon>Fabaceae</taxon>
        <taxon>Papilionoideae</taxon>
        <taxon>50 kb inversion clade</taxon>
        <taxon>dalbergioids sensu lato</taxon>
        <taxon>Dalbergieae</taxon>
        <taxon>Pterocarpus clade</taxon>
        <taxon>Stylosanthes</taxon>
    </lineage>
</organism>
<keyword evidence="3" id="KW-1185">Reference proteome</keyword>
<dbReference type="EMBL" id="JASCZI010091638">
    <property type="protein sequence ID" value="MED6150877.1"/>
    <property type="molecule type" value="Genomic_DNA"/>
</dbReference>
<reference evidence="2 3" key="1">
    <citation type="journal article" date="2023" name="Plants (Basel)">
        <title>Bridging the Gap: Combining Genomics and Transcriptomics Approaches to Understand Stylosanthes scabra, an Orphan Legume from the Brazilian Caatinga.</title>
        <authorList>
            <person name="Ferreira-Neto J.R.C."/>
            <person name="da Silva M.D."/>
            <person name="Binneck E."/>
            <person name="de Melo N.F."/>
            <person name="da Silva R.H."/>
            <person name="de Melo A.L.T.M."/>
            <person name="Pandolfi V."/>
            <person name="Bustamante F.O."/>
            <person name="Brasileiro-Vidal A.C."/>
            <person name="Benko-Iseppon A.M."/>
        </authorList>
    </citation>
    <scope>NUCLEOTIDE SEQUENCE [LARGE SCALE GENOMIC DNA]</scope>
    <source>
        <tissue evidence="2">Leaves</tissue>
    </source>
</reference>
<feature type="compositionally biased region" description="Polar residues" evidence="1">
    <location>
        <begin position="123"/>
        <end position="138"/>
    </location>
</feature>
<sequence length="180" mass="19705">MAPSRKPLFAGKLWSNKGLCTRMPRPEFLVDDEEPLEAGRDVEGRTEEEDFVDDEVNMSDRGRGSSQSSRSRNRGRGRAAPSTEHTPSPSPSTSTPSTIQVAPTIPPPSALSPQPPVTDSHHAVSSLQLNVDSSQASQPNPPTHFDPDNNMCTQAIFDVIELMLNELWINYSEIPADVQN</sequence>